<comment type="similarity">
    <text evidence="3 14">Belongs to the G-protein coupled receptor 1 family.</text>
</comment>
<evidence type="ECO:0000256" key="6">
    <source>
        <dbReference type="ARBA" id="ARBA00022692"/>
    </source>
</evidence>
<gene>
    <name evidence="17" type="ORF">H920_16833</name>
</gene>
<dbReference type="PANTHER" id="PTHR48018">
    <property type="entry name" value="OLFACTORY RECEPTOR"/>
    <property type="match status" value="1"/>
</dbReference>
<feature type="transmembrane region" description="Helical" evidence="15">
    <location>
        <begin position="139"/>
        <end position="157"/>
    </location>
</feature>
<evidence type="ECO:0000256" key="8">
    <source>
        <dbReference type="ARBA" id="ARBA00022989"/>
    </source>
</evidence>
<evidence type="ECO:0000259" key="16">
    <source>
        <dbReference type="PROSITE" id="PS50262"/>
    </source>
</evidence>
<keyword evidence="6 14" id="KW-0812">Transmembrane</keyword>
<evidence type="ECO:0000256" key="7">
    <source>
        <dbReference type="ARBA" id="ARBA00022725"/>
    </source>
</evidence>
<evidence type="ECO:0000256" key="1">
    <source>
        <dbReference type="ARBA" id="ARBA00002936"/>
    </source>
</evidence>
<evidence type="ECO:0000256" key="12">
    <source>
        <dbReference type="ARBA" id="ARBA00023180"/>
    </source>
</evidence>
<evidence type="ECO:0000256" key="10">
    <source>
        <dbReference type="ARBA" id="ARBA00023136"/>
    </source>
</evidence>
<feature type="transmembrane region" description="Helical" evidence="15">
    <location>
        <begin position="25"/>
        <end position="49"/>
    </location>
</feature>
<feature type="transmembrane region" description="Helical" evidence="15">
    <location>
        <begin position="486"/>
        <end position="515"/>
    </location>
</feature>
<evidence type="ECO:0000313" key="18">
    <source>
        <dbReference type="Proteomes" id="UP000028990"/>
    </source>
</evidence>
<dbReference type="Pfam" id="PF13853">
    <property type="entry name" value="7tm_4"/>
    <property type="match status" value="3"/>
</dbReference>
<keyword evidence="10 15" id="KW-0472">Membrane</keyword>
<dbReference type="FunFam" id="1.20.1070.10:FF:000003">
    <property type="entry name" value="Olfactory receptor"/>
    <property type="match status" value="1"/>
</dbReference>
<keyword evidence="8 15" id="KW-1133">Transmembrane helix</keyword>
<keyword evidence="13 14" id="KW-0807">Transducer</keyword>
<accession>A0A091DG32</accession>
<dbReference type="PRINTS" id="PR00245">
    <property type="entry name" value="OLFACTORYR"/>
</dbReference>
<comment type="subcellular location">
    <subcellularLocation>
        <location evidence="2">Cell membrane</location>
        <topology evidence="2">Multi-pass membrane protein</topology>
    </subcellularLocation>
</comment>
<dbReference type="CDD" id="cd15418">
    <property type="entry name" value="7tmA_OR9G-like"/>
    <property type="match status" value="1"/>
</dbReference>
<sequence length="600" mass="66846">MEGRNRTAVTEFLFLGLTDRLPQKIALFFALVFVYLVTLGGSLGMITLIRVEPRLHTPMYFSLSHLSCVDLCCSSSIAPKTLSDIFAEKRVSFVRCVAQIWFLGLFLATECSLLASMAYDRCTAVCEPLLYTLIVSRPVSVVIVVSCGHIAVVILRIRTTHRIWKAFSTCASHLAVVSILYRTLFFTYVRPGSSSSLGINKVVSLFYTVVIPGLNPLIYSLRNKEVKDAFRRKVKGKHSLVGGFESHQDRVACALSGRDALLDHAPSRSRVIRHGHTRQPSERPQKPIIMGKENATQVEEFILLGFTEDAGLQLVLFFIFLIIYVFSLLGNLTLISLICADSRLHTPMYFFIGNLSCLDLWYSSVYSPKILVTCISEDKSISFAGCLAQFFFSAGLAYTECYLLAAMAYDRYMAISSPLLYSQAMSPWLCASLVTASYLGGFVNSTIITSETFTLSFCGDNVIDDFFCDLPPLVKLACDMEESYQAVLYFILASNVIAPATLILASYLFIIAAVLRIRSAQGRLKAFSTCGSHLTAVTLYYGSILFIYSRPSTSYALERDKVVSVFYTVVIPMLNPLIYSLRNKDVKEALRKILVRAEFP</sequence>
<keyword evidence="4" id="KW-1003">Cell membrane</keyword>
<keyword evidence="9 14" id="KW-0297">G-protein coupled receptor</keyword>
<dbReference type="AlphaFoldDB" id="A0A091DG32"/>
<organism evidence="17 18">
    <name type="scientific">Fukomys damarensis</name>
    <name type="common">Damaraland mole rat</name>
    <name type="synonym">Cryptomys damarensis</name>
    <dbReference type="NCBI Taxonomy" id="885580"/>
    <lineage>
        <taxon>Eukaryota</taxon>
        <taxon>Metazoa</taxon>
        <taxon>Chordata</taxon>
        <taxon>Craniata</taxon>
        <taxon>Vertebrata</taxon>
        <taxon>Euteleostomi</taxon>
        <taxon>Mammalia</taxon>
        <taxon>Eutheria</taxon>
        <taxon>Euarchontoglires</taxon>
        <taxon>Glires</taxon>
        <taxon>Rodentia</taxon>
        <taxon>Hystricomorpha</taxon>
        <taxon>Bathyergidae</taxon>
        <taxon>Fukomys</taxon>
    </lineage>
</organism>
<evidence type="ECO:0000256" key="2">
    <source>
        <dbReference type="ARBA" id="ARBA00004651"/>
    </source>
</evidence>
<dbReference type="eggNOG" id="ENOG502SIDD">
    <property type="taxonomic scope" value="Eukaryota"/>
</dbReference>
<keyword evidence="5" id="KW-0716">Sensory transduction</keyword>
<keyword evidence="11 14" id="KW-0675">Receptor</keyword>
<evidence type="ECO:0000256" key="15">
    <source>
        <dbReference type="SAM" id="Phobius"/>
    </source>
</evidence>
<proteinExistence type="inferred from homology"/>
<dbReference type="InterPro" id="IPR000725">
    <property type="entry name" value="Olfact_rcpt"/>
</dbReference>
<dbReference type="OMA" id="SKKLCIC"/>
<dbReference type="Gene3D" id="1.20.1070.10">
    <property type="entry name" value="Rhodopsin 7-helix transmembrane proteins"/>
    <property type="match status" value="2"/>
</dbReference>
<evidence type="ECO:0000256" key="13">
    <source>
        <dbReference type="ARBA" id="ARBA00023224"/>
    </source>
</evidence>
<feature type="transmembrane region" description="Helical" evidence="15">
    <location>
        <begin position="314"/>
        <end position="338"/>
    </location>
</feature>
<comment type="function">
    <text evidence="1">Odorant receptor.</text>
</comment>
<dbReference type="FunFam" id="1.10.1220.70:FF:000001">
    <property type="entry name" value="Olfactory receptor"/>
    <property type="match status" value="2"/>
</dbReference>
<dbReference type="PRINTS" id="PR00237">
    <property type="entry name" value="GPCRRHODOPSN"/>
</dbReference>
<feature type="transmembrane region" description="Helical" evidence="15">
    <location>
        <begin position="561"/>
        <end position="581"/>
    </location>
</feature>
<dbReference type="PROSITE" id="PS00237">
    <property type="entry name" value="G_PROTEIN_RECEP_F1_1"/>
    <property type="match status" value="1"/>
</dbReference>
<protein>
    <submittedName>
        <fullName evidence="17">Olfactory receptor 1013</fullName>
    </submittedName>
</protein>
<dbReference type="InterPro" id="IPR000276">
    <property type="entry name" value="GPCR_Rhodpsn"/>
</dbReference>
<dbReference type="InterPro" id="IPR017452">
    <property type="entry name" value="GPCR_Rhodpsn_7TM"/>
</dbReference>
<evidence type="ECO:0000256" key="3">
    <source>
        <dbReference type="ARBA" id="ARBA00010663"/>
    </source>
</evidence>
<feature type="transmembrane region" description="Helical" evidence="15">
    <location>
        <begin position="383"/>
        <end position="409"/>
    </location>
</feature>
<evidence type="ECO:0000256" key="9">
    <source>
        <dbReference type="ARBA" id="ARBA00023040"/>
    </source>
</evidence>
<evidence type="ECO:0000256" key="5">
    <source>
        <dbReference type="ARBA" id="ARBA00022606"/>
    </source>
</evidence>
<feature type="transmembrane region" description="Helical" evidence="15">
    <location>
        <begin position="100"/>
        <end position="119"/>
    </location>
</feature>
<evidence type="ECO:0000256" key="14">
    <source>
        <dbReference type="RuleBase" id="RU000688"/>
    </source>
</evidence>
<dbReference type="GO" id="GO:0004930">
    <property type="term" value="F:G protein-coupled receptor activity"/>
    <property type="evidence" value="ECO:0007669"/>
    <property type="project" value="UniProtKB-KW"/>
</dbReference>
<dbReference type="STRING" id="885580.ENSFDAP00000007117"/>
<feature type="transmembrane region" description="Helical" evidence="15">
    <location>
        <begin position="164"/>
        <end position="184"/>
    </location>
</feature>
<dbReference type="SUPFAM" id="SSF81321">
    <property type="entry name" value="Family A G protein-coupled receptor-like"/>
    <property type="match status" value="2"/>
</dbReference>
<feature type="transmembrane region" description="Helical" evidence="15">
    <location>
        <begin position="527"/>
        <end position="549"/>
    </location>
</feature>
<name>A0A091DG32_FUKDA</name>
<dbReference type="Proteomes" id="UP000028990">
    <property type="component" value="Unassembled WGS sequence"/>
</dbReference>
<feature type="domain" description="G-protein coupled receptors family 1 profile" evidence="16">
    <location>
        <begin position="330"/>
        <end position="579"/>
    </location>
</feature>
<dbReference type="GO" id="GO:0005886">
    <property type="term" value="C:plasma membrane"/>
    <property type="evidence" value="ECO:0007669"/>
    <property type="project" value="UniProtKB-SubCell"/>
</dbReference>
<evidence type="ECO:0000256" key="11">
    <source>
        <dbReference type="ARBA" id="ARBA00023170"/>
    </source>
</evidence>
<feature type="transmembrane region" description="Helical" evidence="15">
    <location>
        <begin position="204"/>
        <end position="222"/>
    </location>
</feature>
<evidence type="ECO:0000313" key="17">
    <source>
        <dbReference type="EMBL" id="KFO21721.1"/>
    </source>
</evidence>
<keyword evidence="7" id="KW-0552">Olfaction</keyword>
<dbReference type="EMBL" id="KN124308">
    <property type="protein sequence ID" value="KFO21721.1"/>
    <property type="molecule type" value="Genomic_DNA"/>
</dbReference>
<evidence type="ECO:0000256" key="4">
    <source>
        <dbReference type="ARBA" id="ARBA00022475"/>
    </source>
</evidence>
<feature type="domain" description="G-protein coupled receptors family 1 profile" evidence="16">
    <location>
        <begin position="41"/>
        <end position="145"/>
    </location>
</feature>
<keyword evidence="18" id="KW-1185">Reference proteome</keyword>
<dbReference type="PROSITE" id="PS50262">
    <property type="entry name" value="G_PROTEIN_RECEP_F1_2"/>
    <property type="match status" value="2"/>
</dbReference>
<reference evidence="17 18" key="1">
    <citation type="submission" date="2013-11" db="EMBL/GenBank/DDBJ databases">
        <title>The Damaraland mole rat (Fukomys damarensis) genome and evolution of African mole rats.</title>
        <authorList>
            <person name="Gladyshev V.N."/>
            <person name="Fang X."/>
        </authorList>
    </citation>
    <scope>NUCLEOTIDE SEQUENCE [LARGE SCALE GENOMIC DNA]</scope>
    <source>
        <tissue evidence="17">Liver</tissue>
    </source>
</reference>
<keyword evidence="12" id="KW-0325">Glycoprotein</keyword>
<dbReference type="GO" id="GO:0004984">
    <property type="term" value="F:olfactory receptor activity"/>
    <property type="evidence" value="ECO:0007669"/>
    <property type="project" value="InterPro"/>
</dbReference>
<dbReference type="Gene3D" id="1.10.1220.70">
    <property type="match status" value="1"/>
</dbReference>